<proteinExistence type="inferred from homology"/>
<comment type="pathway">
    <text evidence="7">Cofactor biosynthesis; adenosylcobalamin biosynthesis; cob(II)yrinate a,c-diamide from sirohydrochlorin (anaerobic route): step 10/10.</text>
</comment>
<evidence type="ECO:0000313" key="11">
    <source>
        <dbReference type="Proteomes" id="UP000006443"/>
    </source>
</evidence>
<comment type="catalytic activity">
    <reaction evidence="7">
        <text>cob(II)yrinate + 2 L-glutamine + 2 ATP + 2 H2O = cob(II)yrinate a,c diamide + 2 L-glutamate + 2 ADP + 2 phosphate + 2 H(+)</text>
        <dbReference type="Rhea" id="RHEA:26289"/>
        <dbReference type="ChEBI" id="CHEBI:15377"/>
        <dbReference type="ChEBI" id="CHEBI:15378"/>
        <dbReference type="ChEBI" id="CHEBI:29985"/>
        <dbReference type="ChEBI" id="CHEBI:30616"/>
        <dbReference type="ChEBI" id="CHEBI:43474"/>
        <dbReference type="ChEBI" id="CHEBI:58359"/>
        <dbReference type="ChEBI" id="CHEBI:58537"/>
        <dbReference type="ChEBI" id="CHEBI:58894"/>
        <dbReference type="ChEBI" id="CHEBI:456216"/>
        <dbReference type="EC" id="6.3.5.11"/>
    </reaction>
</comment>
<dbReference type="InterPro" id="IPR029062">
    <property type="entry name" value="Class_I_gatase-like"/>
</dbReference>
<dbReference type="RefSeq" id="WP_008514871.1">
    <property type="nucleotide sequence ID" value="NZ_ACJM01000003.1"/>
</dbReference>
<dbReference type="EC" id="6.3.5.11" evidence="7"/>
<evidence type="ECO:0000256" key="4">
    <source>
        <dbReference type="ARBA" id="ARBA00022840"/>
    </source>
</evidence>
<keyword evidence="7" id="KW-0169">Cobalamin biosynthesis</keyword>
<evidence type="ECO:0000259" key="9">
    <source>
        <dbReference type="Pfam" id="PF07685"/>
    </source>
</evidence>
<dbReference type="UniPathway" id="UPA00148">
    <property type="reaction ID" value="UER00231"/>
</dbReference>
<dbReference type="PROSITE" id="PS51274">
    <property type="entry name" value="GATASE_COBBQ"/>
    <property type="match status" value="1"/>
</dbReference>
<dbReference type="AlphaFoldDB" id="C0GDW3"/>
<sequence>MKRILIAGTHSGVGKTTITAGLIAALRRRGHAVIPFKVGPDYIDPGFHGAAAGVAAGNLDSWMVPPDQVLETLERRVPENAVAVIEGVMGLFDGRKGMGEVGSSAHVAKLTSTPVILVASGAKMARSAAALVGGYVNFDQQLNVAGVILNHLSGDSHYRLLKEALDEHLALPVFGYLPKETKVAIPERHLGLLPSAEKAALGELFSSLADLVESNLDVDAILKAAEKAPPLPKPEKRVFPEDTAPALCRIAVAQDKAFHFYYPENLDLLRAYGARIVPFSPLEDPGLPENVQGVMLGGGFPEMFADLLAQNTSLMAALQSAVNDGMPVYAECGGYMMLARELADFKGERFAMSGVFPGRAVMRGKRRALGYVEVAGAPGNYLLPENETCRGHEFHWSDMQDVSSEPLYLKEPAKEPVGEQAKNCLGSYIHLHFLSNPGVARRFVEKCAAYGKNGGEHEDR</sequence>
<reference evidence="10 11" key="1">
    <citation type="submission" date="2009-02" db="EMBL/GenBank/DDBJ databases">
        <title>Sequencing of the draft genome and assembly of Dethiobacter alkaliphilus AHT 1.</title>
        <authorList>
            <consortium name="US DOE Joint Genome Institute (JGI-PGF)"/>
            <person name="Lucas S."/>
            <person name="Copeland A."/>
            <person name="Lapidus A."/>
            <person name="Glavina del Rio T."/>
            <person name="Dalin E."/>
            <person name="Tice H."/>
            <person name="Bruce D."/>
            <person name="Goodwin L."/>
            <person name="Pitluck S."/>
            <person name="Larimer F."/>
            <person name="Land M.L."/>
            <person name="Hauser L."/>
            <person name="Muyzer G."/>
        </authorList>
    </citation>
    <scope>NUCLEOTIDE SEQUENCE [LARGE SCALE GENOMIC DNA]</scope>
    <source>
        <strain evidence="10 11">AHT 1</strain>
    </source>
</reference>
<comment type="domain">
    <text evidence="7">Comprises of two domains. The C-terminal domain contains the binding site for glutamine and catalyzes the hydrolysis of this substrate to glutamate and ammonia. The N-terminal domain is anticipated to bind ATP and cobyrinate and catalyzes the ultimate synthesis of the diamide product. The ammonia produced via the glutaminase domain is probably translocated to the adjacent domain via a molecular tunnel, where it reacts with an activated intermediate.</text>
</comment>
<dbReference type="Proteomes" id="UP000006443">
    <property type="component" value="Unassembled WGS sequence"/>
</dbReference>
<dbReference type="OrthoDB" id="9764035at2"/>
<dbReference type="PANTHER" id="PTHR43873:SF1">
    <property type="entry name" value="COBYRINATE A,C-DIAMIDE SYNTHASE"/>
    <property type="match status" value="1"/>
</dbReference>
<organism evidence="10 11">
    <name type="scientific">Dethiobacter alkaliphilus AHT 1</name>
    <dbReference type="NCBI Taxonomy" id="555088"/>
    <lineage>
        <taxon>Bacteria</taxon>
        <taxon>Bacillati</taxon>
        <taxon>Bacillota</taxon>
        <taxon>Dethiobacteria</taxon>
        <taxon>Dethiobacterales</taxon>
        <taxon>Dethiobacteraceae</taxon>
        <taxon>Dethiobacter</taxon>
    </lineage>
</organism>
<keyword evidence="3 7" id="KW-0547">Nucleotide-binding</keyword>
<feature type="site" description="Increases nucleophilicity of active site Cys" evidence="7">
    <location>
        <position position="430"/>
    </location>
</feature>
<comment type="miscellaneous">
    <text evidence="7">The a and c carboxylates of cobyrinate are activated for nucleophilic attack via formation of a phosphorylated intermediate by ATP. CbiA catalyzes first the amidation of the c-carboxylate, and then that of the a-carboxylate.</text>
</comment>
<dbReference type="NCBIfam" id="NF002204">
    <property type="entry name" value="PRK01077.1"/>
    <property type="match status" value="1"/>
</dbReference>
<dbReference type="Pfam" id="PF07685">
    <property type="entry name" value="GATase_3"/>
    <property type="match status" value="1"/>
</dbReference>
<comment type="similarity">
    <text evidence="7">Belongs to the CobB/CbiA family.</text>
</comment>
<dbReference type="InterPro" id="IPR004484">
    <property type="entry name" value="CbiA/CobB_synth"/>
</dbReference>
<feature type="domain" description="CobQ/CobB/MinD/ParA nucleotide binding" evidence="8">
    <location>
        <begin position="4"/>
        <end position="190"/>
    </location>
</feature>
<dbReference type="InterPro" id="IPR002586">
    <property type="entry name" value="CobQ/CobB/MinD/ParA_Nub-bd_dom"/>
</dbReference>
<keyword evidence="2 7" id="KW-0436">Ligase</keyword>
<evidence type="ECO:0000256" key="6">
    <source>
        <dbReference type="ARBA" id="ARBA00022962"/>
    </source>
</evidence>
<name>C0GDW3_DETAL</name>
<dbReference type="STRING" id="555088.DealDRAFT_0672"/>
<dbReference type="NCBIfam" id="TIGR00379">
    <property type="entry name" value="cobB"/>
    <property type="match status" value="1"/>
</dbReference>
<dbReference type="Gene3D" id="3.40.50.880">
    <property type="match status" value="1"/>
</dbReference>
<feature type="active site" description="Nucleophile" evidence="7">
    <location>
        <position position="332"/>
    </location>
</feature>
<accession>C0GDW3</accession>
<comment type="function">
    <text evidence="7">Catalyzes the ATP-dependent amidation of the two carboxylate groups at positions a and c of cobyrinate, using either L-glutamine or ammonia as the nitrogen source.</text>
</comment>
<feature type="domain" description="CobB/CobQ-like glutamine amidotransferase" evidence="9">
    <location>
        <begin position="249"/>
        <end position="436"/>
    </location>
</feature>
<keyword evidence="5 7" id="KW-0460">Magnesium</keyword>
<dbReference type="PANTHER" id="PTHR43873">
    <property type="entry name" value="COBYRINATE A,C-DIAMIDE SYNTHASE"/>
    <property type="match status" value="1"/>
</dbReference>
<keyword evidence="11" id="KW-1185">Reference proteome</keyword>
<dbReference type="GO" id="GO:0005524">
    <property type="term" value="F:ATP binding"/>
    <property type="evidence" value="ECO:0007669"/>
    <property type="project" value="UniProtKB-UniRule"/>
</dbReference>
<dbReference type="GO" id="GO:0042242">
    <property type="term" value="F:cobyrinic acid a,c-diamide synthase activity"/>
    <property type="evidence" value="ECO:0007669"/>
    <property type="project" value="UniProtKB-UniRule"/>
</dbReference>
<evidence type="ECO:0000256" key="2">
    <source>
        <dbReference type="ARBA" id="ARBA00022598"/>
    </source>
</evidence>
<evidence type="ECO:0000259" key="8">
    <source>
        <dbReference type="Pfam" id="PF01656"/>
    </source>
</evidence>
<evidence type="ECO:0000256" key="7">
    <source>
        <dbReference type="HAMAP-Rule" id="MF_00027"/>
    </source>
</evidence>
<gene>
    <name evidence="7" type="primary">cbiA</name>
    <name evidence="10" type="ORF">DealDRAFT_0672</name>
</gene>
<dbReference type="CDD" id="cd03130">
    <property type="entry name" value="GATase1_CobB"/>
    <property type="match status" value="1"/>
</dbReference>
<dbReference type="Gene3D" id="3.40.50.300">
    <property type="entry name" value="P-loop containing nucleotide triphosphate hydrolases"/>
    <property type="match status" value="2"/>
</dbReference>
<dbReference type="InterPro" id="IPR011698">
    <property type="entry name" value="GATase_3"/>
</dbReference>
<evidence type="ECO:0000256" key="3">
    <source>
        <dbReference type="ARBA" id="ARBA00022741"/>
    </source>
</evidence>
<dbReference type="HAMAP" id="MF_00027">
    <property type="entry name" value="CobB_CbiA"/>
    <property type="match status" value="1"/>
</dbReference>
<dbReference type="GO" id="GO:0009236">
    <property type="term" value="P:cobalamin biosynthetic process"/>
    <property type="evidence" value="ECO:0007669"/>
    <property type="project" value="UniProtKB-UniRule"/>
</dbReference>
<comment type="caution">
    <text evidence="10">The sequence shown here is derived from an EMBL/GenBank/DDBJ whole genome shotgun (WGS) entry which is preliminary data.</text>
</comment>
<dbReference type="EMBL" id="ACJM01000003">
    <property type="protein sequence ID" value="EEG78257.1"/>
    <property type="molecule type" value="Genomic_DNA"/>
</dbReference>
<keyword evidence="4 7" id="KW-0067">ATP-binding</keyword>
<evidence type="ECO:0000256" key="5">
    <source>
        <dbReference type="ARBA" id="ARBA00022842"/>
    </source>
</evidence>
<keyword evidence="6 7" id="KW-0315">Glutamine amidotransferase</keyword>
<dbReference type="InterPro" id="IPR027417">
    <property type="entry name" value="P-loop_NTPase"/>
</dbReference>
<evidence type="ECO:0000256" key="1">
    <source>
        <dbReference type="ARBA" id="ARBA00001946"/>
    </source>
</evidence>
<comment type="cofactor">
    <cofactor evidence="1 7">
        <name>Mg(2+)</name>
        <dbReference type="ChEBI" id="CHEBI:18420"/>
    </cofactor>
</comment>
<dbReference type="eggNOG" id="COG1797">
    <property type="taxonomic scope" value="Bacteria"/>
</dbReference>
<dbReference type="SUPFAM" id="SSF52540">
    <property type="entry name" value="P-loop containing nucleoside triphosphate hydrolases"/>
    <property type="match status" value="1"/>
</dbReference>
<dbReference type="CDD" id="cd05388">
    <property type="entry name" value="CobB_N"/>
    <property type="match status" value="1"/>
</dbReference>
<dbReference type="SUPFAM" id="SSF52317">
    <property type="entry name" value="Class I glutamine amidotransferase-like"/>
    <property type="match status" value="1"/>
</dbReference>
<protein>
    <recommendedName>
        <fullName evidence="7">Cobyrinate a,c-diamide synthase</fullName>
        <ecNumber evidence="7">6.3.5.11</ecNumber>
    </recommendedName>
    <alternativeName>
        <fullName evidence="7">Cobyrinic acid a,c-diamide synthetase</fullName>
    </alternativeName>
</protein>
<evidence type="ECO:0000313" key="10">
    <source>
        <dbReference type="EMBL" id="EEG78257.1"/>
    </source>
</evidence>
<dbReference type="Pfam" id="PF01656">
    <property type="entry name" value="CbiA"/>
    <property type="match status" value="1"/>
</dbReference>